<feature type="transmembrane region" description="Helical" evidence="1">
    <location>
        <begin position="15"/>
        <end position="40"/>
    </location>
</feature>
<keyword evidence="1" id="KW-0472">Membrane</keyword>
<name>A0ABQ5MMF7_9FLAO</name>
<reference evidence="2" key="1">
    <citation type="submission" date="2022-07" db="EMBL/GenBank/DDBJ databases">
        <title>Taxonomy of Novel Oxalotrophic and Methylotrophic Bacteria.</title>
        <authorList>
            <person name="Sahin N."/>
            <person name="Tani A."/>
        </authorList>
    </citation>
    <scope>NUCLEOTIDE SEQUENCE</scope>
    <source>
        <strain evidence="2">Y10</strain>
    </source>
</reference>
<dbReference type="Proteomes" id="UP001143543">
    <property type="component" value="Unassembled WGS sequence"/>
</dbReference>
<evidence type="ECO:0000256" key="1">
    <source>
        <dbReference type="SAM" id="Phobius"/>
    </source>
</evidence>
<evidence type="ECO:0000313" key="2">
    <source>
        <dbReference type="EMBL" id="GLB50567.1"/>
    </source>
</evidence>
<dbReference type="RefSeq" id="WP_281766203.1">
    <property type="nucleotide sequence ID" value="NZ_BRVO01000004.1"/>
</dbReference>
<evidence type="ECO:0000313" key="3">
    <source>
        <dbReference type="Proteomes" id="UP001143543"/>
    </source>
</evidence>
<keyword evidence="1" id="KW-0812">Transmembrane</keyword>
<organism evidence="2 3">
    <name type="scientific">Neptunitalea lumnitzerae</name>
    <dbReference type="NCBI Taxonomy" id="2965509"/>
    <lineage>
        <taxon>Bacteria</taxon>
        <taxon>Pseudomonadati</taxon>
        <taxon>Bacteroidota</taxon>
        <taxon>Flavobacteriia</taxon>
        <taxon>Flavobacteriales</taxon>
        <taxon>Flavobacteriaceae</taxon>
        <taxon>Neptunitalea</taxon>
    </lineage>
</organism>
<sequence length="120" mass="14079">MFSIFGIALLKADELWFVIIVGIFSVLGLGMGIGFLTIFIRKFNIGKLKIGTDFIEIPGRWKDRTKLNFSEITEIGEFDTYGNVIVIESRQGIHLIERNWMKQKEFDIVKKRLQEYWMKE</sequence>
<protein>
    <recommendedName>
        <fullName evidence="4">Photosystem I assembly protein Ycf4</fullName>
    </recommendedName>
</protein>
<accession>A0ABQ5MMF7</accession>
<comment type="caution">
    <text evidence="2">The sequence shown here is derived from an EMBL/GenBank/DDBJ whole genome shotgun (WGS) entry which is preliminary data.</text>
</comment>
<gene>
    <name evidence="2" type="ORF">Y10_29350</name>
</gene>
<keyword evidence="1" id="KW-1133">Transmembrane helix</keyword>
<keyword evidence="3" id="KW-1185">Reference proteome</keyword>
<dbReference type="EMBL" id="BRVO01000004">
    <property type="protein sequence ID" value="GLB50567.1"/>
    <property type="molecule type" value="Genomic_DNA"/>
</dbReference>
<proteinExistence type="predicted"/>
<evidence type="ECO:0008006" key="4">
    <source>
        <dbReference type="Google" id="ProtNLM"/>
    </source>
</evidence>